<proteinExistence type="predicted"/>
<dbReference type="InterPro" id="IPR002060">
    <property type="entry name" value="Squ/phyt_synthse"/>
</dbReference>
<protein>
    <submittedName>
        <fullName evidence="1 2">Phytoene/squalene synthetase (ERG9)</fullName>
    </submittedName>
</protein>
<accession>A0A9W4XI95</accession>
<dbReference type="EMBL" id="CAMXCS010000003">
    <property type="protein sequence ID" value="CAI3948896.1"/>
    <property type="molecule type" value="Genomic_DNA"/>
</dbReference>
<dbReference type="RefSeq" id="WP_271790010.1">
    <property type="nucleotide sequence ID" value="NZ_CAMXCM010000004.1"/>
</dbReference>
<sequence>MTKTDTSSLLSVCAIYVQKYNPDYFYCTIFAPLYHRELIFQLLAFHIEITRAVSLPSSWSVAGPMAGFIRLQWWRELIEGKDRTHEIAPFIKESMSKELLPTNALLEMIEAKEEELDGIKDWHHWESILMRSAGKTHEVVAQILGVEDSEQLKHIATLGMACEVTKIARYLPKILHSGRCPLPQEIIDEYHLQRTDDGISTTPETIDAIRRILIAKARDYLQAGQEVRKLGRKKIAAILHVVLAKRDLKRYQHWDQLPDKRGAGDQLAVLWSNYRGKVAL</sequence>
<comment type="caution">
    <text evidence="1">The sequence shown here is derived from an EMBL/GenBank/DDBJ whole genome shotgun (WGS) entry which is preliminary data.</text>
</comment>
<organism evidence="1 3">
    <name type="scientific">Commensalibacter communis</name>
    <dbReference type="NCBI Taxonomy" id="2972786"/>
    <lineage>
        <taxon>Bacteria</taxon>
        <taxon>Pseudomonadati</taxon>
        <taxon>Pseudomonadota</taxon>
        <taxon>Alphaproteobacteria</taxon>
        <taxon>Acetobacterales</taxon>
        <taxon>Acetobacteraceae</taxon>
    </lineage>
</organism>
<evidence type="ECO:0000313" key="4">
    <source>
        <dbReference type="Proteomes" id="UP001154259"/>
    </source>
</evidence>
<dbReference type="Gene3D" id="1.10.600.10">
    <property type="entry name" value="Farnesyl Diphosphate Synthase"/>
    <property type="match status" value="1"/>
</dbReference>
<dbReference type="SUPFAM" id="SSF48576">
    <property type="entry name" value="Terpenoid synthases"/>
    <property type="match status" value="1"/>
</dbReference>
<reference evidence="1" key="1">
    <citation type="submission" date="2022-10" db="EMBL/GenBank/DDBJ databases">
        <authorList>
            <person name="Botero Cardona J."/>
        </authorList>
    </citation>
    <scope>NUCLEOTIDE SEQUENCE</scope>
    <source>
        <strain evidence="1">LMG 31819</strain>
        <strain evidence="2">R-53529</strain>
    </source>
</reference>
<dbReference type="Pfam" id="PF00494">
    <property type="entry name" value="SQS_PSY"/>
    <property type="match status" value="1"/>
</dbReference>
<evidence type="ECO:0000313" key="2">
    <source>
        <dbReference type="EMBL" id="CAI3948896.1"/>
    </source>
</evidence>
<dbReference type="EMBL" id="CAMXCM010000004">
    <property type="protein sequence ID" value="CAI3948423.1"/>
    <property type="molecule type" value="Genomic_DNA"/>
</dbReference>
<dbReference type="Proteomes" id="UP001154259">
    <property type="component" value="Unassembled WGS sequence"/>
</dbReference>
<dbReference type="InterPro" id="IPR008949">
    <property type="entry name" value="Isoprenoid_synthase_dom_sf"/>
</dbReference>
<evidence type="ECO:0000313" key="1">
    <source>
        <dbReference type="EMBL" id="CAI3948423.1"/>
    </source>
</evidence>
<evidence type="ECO:0000313" key="3">
    <source>
        <dbReference type="Proteomes" id="UP001154255"/>
    </source>
</evidence>
<name>A0A9W4XI95_9PROT</name>
<keyword evidence="4" id="KW-1185">Reference proteome</keyword>
<dbReference type="Proteomes" id="UP001154255">
    <property type="component" value="Unassembled WGS sequence"/>
</dbReference>
<gene>
    <name evidence="2" type="ORF">R53529_LOCUS1577</name>
    <name evidence="1" type="ORF">R53530_LOCUS1671</name>
</gene>
<dbReference type="AlphaFoldDB" id="A0A9W4XI95"/>